<dbReference type="InterPro" id="IPR050194">
    <property type="entry name" value="Glycosyltransferase_grp1"/>
</dbReference>
<dbReference type="AlphaFoldDB" id="A0A6B2R108"/>
<dbReference type="Gene3D" id="3.40.50.2000">
    <property type="entry name" value="Glycogen Phosphorylase B"/>
    <property type="match status" value="2"/>
</dbReference>
<dbReference type="InterPro" id="IPR028098">
    <property type="entry name" value="Glyco_trans_4-like_N"/>
</dbReference>
<feature type="domain" description="Glycosyl transferase family 1" evidence="1">
    <location>
        <begin position="209"/>
        <end position="370"/>
    </location>
</feature>
<feature type="domain" description="Glycosyltransferase subfamily 4-like N-terminal" evidence="2">
    <location>
        <begin position="32"/>
        <end position="200"/>
    </location>
</feature>
<dbReference type="RefSeq" id="WP_163652341.1">
    <property type="nucleotide sequence ID" value="NZ_JAAGRN010000003.1"/>
</dbReference>
<dbReference type="CDD" id="cd03814">
    <property type="entry name" value="GT4-like"/>
    <property type="match status" value="1"/>
</dbReference>
<dbReference type="SUPFAM" id="SSF53756">
    <property type="entry name" value="UDP-Glycosyltransferase/glycogen phosphorylase"/>
    <property type="match status" value="1"/>
</dbReference>
<protein>
    <submittedName>
        <fullName evidence="3">Glycosyltransferase family 1 protein</fullName>
    </submittedName>
</protein>
<sequence length="408" mass="45418">MTDFASIQVDQLYPDTPSLRIALVTETYPPDINGVANTIHKVVEGLRKRGHEVMLVRPRQQGDAMSADQFAMDELLVRGAAIPMYKQLKMGLPAQGALKKLWTNRRPDIVHIATEGPLGWSASRIARKLKIPTSSDFRTNFHAYSQFYGFGWLKGAIVAYLRKFHNATHCTMVPSAPLLSELSRVGFERLLIVPRGVDTTHFTPEKRSDELRRQWGADTNTQILLSVGRLASEKNLDTVVRAYQAMKSRNLSVKLVFVGDGPLRSHLEAICPSAIFSGMRTGHDLAAHYASADLFVFPSMTETFGNVTIEAMASGLAVIAYDHAAAGQLILHEQNGMLIAPHEEQELFSAIGKLIENKTLRESIRSNSRQTSIEHDWNSVIARTEGIFRSLIKDQSTCSRTNLIHQTI</sequence>
<dbReference type="PANTHER" id="PTHR45947">
    <property type="entry name" value="SULFOQUINOVOSYL TRANSFERASE SQD2"/>
    <property type="match status" value="1"/>
</dbReference>
<dbReference type="InterPro" id="IPR001296">
    <property type="entry name" value="Glyco_trans_1"/>
</dbReference>
<dbReference type="Pfam" id="PF13439">
    <property type="entry name" value="Glyco_transf_4"/>
    <property type="match status" value="1"/>
</dbReference>
<dbReference type="Pfam" id="PF00534">
    <property type="entry name" value="Glycos_transf_1"/>
    <property type="match status" value="1"/>
</dbReference>
<name>A0A6B2R108_9BURK</name>
<keyword evidence="3" id="KW-0808">Transferase</keyword>
<comment type="caution">
    <text evidence="3">The sequence shown here is derived from an EMBL/GenBank/DDBJ whole genome shotgun (WGS) entry which is preliminary data.</text>
</comment>
<evidence type="ECO:0000313" key="3">
    <source>
        <dbReference type="EMBL" id="NDY82677.1"/>
    </source>
</evidence>
<proteinExistence type="predicted"/>
<evidence type="ECO:0000259" key="1">
    <source>
        <dbReference type="Pfam" id="PF00534"/>
    </source>
</evidence>
<accession>A0A6B2R108</accession>
<gene>
    <name evidence="3" type="ORF">G3I67_05455</name>
</gene>
<evidence type="ECO:0000259" key="2">
    <source>
        <dbReference type="Pfam" id="PF13439"/>
    </source>
</evidence>
<dbReference type="GO" id="GO:0016757">
    <property type="term" value="F:glycosyltransferase activity"/>
    <property type="evidence" value="ECO:0007669"/>
    <property type="project" value="InterPro"/>
</dbReference>
<organism evidence="3">
    <name type="scientific">Sheuella amnicola</name>
    <dbReference type="NCBI Taxonomy" id="2707330"/>
    <lineage>
        <taxon>Bacteria</taxon>
        <taxon>Pseudomonadati</taxon>
        <taxon>Pseudomonadota</taxon>
        <taxon>Betaproteobacteria</taxon>
        <taxon>Burkholderiales</taxon>
        <taxon>Alcaligenaceae</taxon>
        <taxon>Sheuella</taxon>
    </lineage>
</organism>
<dbReference type="EMBL" id="JAAGRN010000003">
    <property type="protein sequence ID" value="NDY82677.1"/>
    <property type="molecule type" value="Genomic_DNA"/>
</dbReference>
<reference evidence="3" key="1">
    <citation type="submission" date="2020-02" db="EMBL/GenBank/DDBJ databases">
        <authorList>
            <person name="Chen W.-M."/>
        </authorList>
    </citation>
    <scope>NUCLEOTIDE SEQUENCE</scope>
    <source>
        <strain evidence="3">NBD-18</strain>
    </source>
</reference>
<dbReference type="PANTHER" id="PTHR45947:SF3">
    <property type="entry name" value="SULFOQUINOVOSYL TRANSFERASE SQD2"/>
    <property type="match status" value="1"/>
</dbReference>